<dbReference type="InterPro" id="IPR036860">
    <property type="entry name" value="SH2_dom_sf"/>
</dbReference>
<dbReference type="GO" id="GO:0008270">
    <property type="term" value="F:zinc ion binding"/>
    <property type="evidence" value="ECO:0007669"/>
    <property type="project" value="UniProtKB-KW"/>
</dbReference>
<dbReference type="SUPFAM" id="SSF55550">
    <property type="entry name" value="SH2 domain"/>
    <property type="match status" value="1"/>
</dbReference>
<feature type="domain" description="Phorbol-ester/DAG-type" evidence="17">
    <location>
        <begin position="567"/>
        <end position="616"/>
    </location>
</feature>
<dbReference type="PANTHER" id="PTHR45818">
    <property type="entry name" value="PROTEIN VAV"/>
    <property type="match status" value="1"/>
</dbReference>
<dbReference type="SUPFAM" id="SSF47576">
    <property type="entry name" value="Calponin-homology domain, CH-domain"/>
    <property type="match status" value="1"/>
</dbReference>
<dbReference type="SUPFAM" id="SSF50044">
    <property type="entry name" value="SH3-domain"/>
    <property type="match status" value="1"/>
</dbReference>
<keyword evidence="5" id="KW-0677">Repeat</keyword>
<dbReference type="InterPro" id="IPR001452">
    <property type="entry name" value="SH3_domain"/>
</dbReference>
<evidence type="ECO:0000259" key="15">
    <source>
        <dbReference type="PROSITE" id="PS50010"/>
    </source>
</evidence>
<dbReference type="CDD" id="cd01223">
    <property type="entry name" value="PH_Vav"/>
    <property type="match status" value="1"/>
</dbReference>
<dbReference type="InterPro" id="IPR055251">
    <property type="entry name" value="SOS1_NGEF_PH"/>
</dbReference>
<dbReference type="Gene3D" id="1.10.418.10">
    <property type="entry name" value="Calponin-like domain"/>
    <property type="match status" value="1"/>
</dbReference>
<evidence type="ECO:0000313" key="19">
    <source>
        <dbReference type="RefSeq" id="XP_011505916.1"/>
    </source>
</evidence>
<dbReference type="PROSITE" id="PS50010">
    <property type="entry name" value="DH_2"/>
    <property type="match status" value="1"/>
</dbReference>
<dbReference type="InterPro" id="IPR011993">
    <property type="entry name" value="PH-like_dom_sf"/>
</dbReference>
<dbReference type="CDD" id="cd00160">
    <property type="entry name" value="RhoGEF"/>
    <property type="match status" value="1"/>
</dbReference>
<evidence type="ECO:0000256" key="9">
    <source>
        <dbReference type="PROSITE-ProRule" id="PRU00191"/>
    </source>
</evidence>
<dbReference type="InterPro" id="IPR035899">
    <property type="entry name" value="DBL_dom_sf"/>
</dbReference>
<organism evidence="18 19">
    <name type="scientific">Ceratosolen solmsi marchali</name>
    <dbReference type="NCBI Taxonomy" id="326594"/>
    <lineage>
        <taxon>Eukaryota</taxon>
        <taxon>Metazoa</taxon>
        <taxon>Ecdysozoa</taxon>
        <taxon>Arthropoda</taxon>
        <taxon>Hexapoda</taxon>
        <taxon>Insecta</taxon>
        <taxon>Pterygota</taxon>
        <taxon>Neoptera</taxon>
        <taxon>Endopterygota</taxon>
        <taxon>Hymenoptera</taxon>
        <taxon>Apocrita</taxon>
        <taxon>Proctotrupomorpha</taxon>
        <taxon>Chalcidoidea</taxon>
        <taxon>Agaonidae</taxon>
        <taxon>Agaoninae</taxon>
        <taxon>Ceratosolen</taxon>
    </lineage>
</organism>
<dbReference type="PRINTS" id="PR00401">
    <property type="entry name" value="SH2DOMAIN"/>
</dbReference>
<dbReference type="Pfam" id="PF00018">
    <property type="entry name" value="SH3_1"/>
    <property type="match status" value="1"/>
</dbReference>
<feature type="region of interest" description="Disordered" evidence="11">
    <location>
        <begin position="218"/>
        <end position="239"/>
    </location>
</feature>
<evidence type="ECO:0000259" key="16">
    <source>
        <dbReference type="PROSITE" id="PS50021"/>
    </source>
</evidence>
<evidence type="ECO:0000259" key="12">
    <source>
        <dbReference type="PROSITE" id="PS50001"/>
    </source>
</evidence>
<dbReference type="CTD" id="32920"/>
<dbReference type="SUPFAM" id="SSF48065">
    <property type="entry name" value="DBL homology domain (DH-domain)"/>
    <property type="match status" value="1"/>
</dbReference>
<feature type="domain" description="PH" evidence="14">
    <location>
        <begin position="451"/>
        <end position="556"/>
    </location>
</feature>
<proteinExistence type="predicted"/>
<dbReference type="GeneID" id="105368582"/>
<evidence type="ECO:0000256" key="11">
    <source>
        <dbReference type="SAM" id="MobiDB-lite"/>
    </source>
</evidence>
<dbReference type="GO" id="GO:0009653">
    <property type="term" value="P:anatomical structure morphogenesis"/>
    <property type="evidence" value="ECO:0007669"/>
    <property type="project" value="UniProtKB-ARBA"/>
</dbReference>
<feature type="domain" description="SH3" evidence="13">
    <location>
        <begin position="748"/>
        <end position="808"/>
    </location>
</feature>
<dbReference type="InterPro" id="IPR000980">
    <property type="entry name" value="SH2"/>
</dbReference>
<dbReference type="Pfam" id="PF00130">
    <property type="entry name" value="C1_1"/>
    <property type="match status" value="1"/>
</dbReference>
<dbReference type="Gene3D" id="3.30.505.10">
    <property type="entry name" value="SH2 domain"/>
    <property type="match status" value="1"/>
</dbReference>
<keyword evidence="2" id="KW-0597">Phosphoprotein</keyword>
<evidence type="ECO:0000256" key="8">
    <source>
        <dbReference type="ARBA" id="ARBA00022999"/>
    </source>
</evidence>
<dbReference type="PROSITE" id="PS50003">
    <property type="entry name" value="PH_DOMAIN"/>
    <property type="match status" value="1"/>
</dbReference>
<evidence type="ECO:0000259" key="17">
    <source>
        <dbReference type="PROSITE" id="PS50081"/>
    </source>
</evidence>
<dbReference type="AlphaFoldDB" id="A0AAJ7E2Y8"/>
<evidence type="ECO:0000256" key="7">
    <source>
        <dbReference type="ARBA" id="ARBA00022833"/>
    </source>
</evidence>
<evidence type="ECO:0000256" key="4">
    <source>
        <dbReference type="ARBA" id="ARBA00022723"/>
    </source>
</evidence>
<dbReference type="InterPro" id="IPR037832">
    <property type="entry name" value="PH_Vav"/>
</dbReference>
<feature type="domain" description="DH" evidence="15">
    <location>
        <begin position="240"/>
        <end position="418"/>
    </location>
</feature>
<keyword evidence="8 9" id="KW-0727">SH2 domain</keyword>
<sequence>MSGKDCGAEILGNGWQECASWLIRCGALRSDHKANWPTATAVDLAYILRDGVLLCNLLNTIETGCIDSKDVNQKPQMAQFLCLRNINAFLSACTSVFGLSESDLFEPSMLFDLSNFHKVLCTLSVLSNSVAFNNKGIEGFTVKRGRSQEDIYKYLQSAGVGREDESRRRRFRRREGGATPDEGHTGDIGSNDPVAEEDGYGAFCSQARSEEIYQDLCSLHLPPPSSTSQGEAAATTGGEKRDYVVQELVETERNYSEVLNSLLKHFARPLSTHLRPEDSARIFFGIKDLAEIHAGFHSQLRKARDGAALGQVFLDWRKRFLIYGDYCANLTTAQNTLHEVCANNDGVNQEVIRCQQEANNGKFKLRDILSVPMQRVLKYHLLLDKLVEETPREWSEDRRQLTQAREVMVDVAQYINEVKRDSDTLDIIKDFQRSIVDWERSEDIQLKDYGRLLKDGELKVKAHGDQRIKARYAFIFEQVVLVCKAGRGDQYCYRETIKLDEYRVEDHTSRRTLGRDSRWSYQWLLVHNKAYKAYTLYARTEEHKQLWIKSLQDAIDNISPAACRNTNHKFKLTTFDSARSCERCGKFLKGRIFQGYRCEVCRLSVHKQCITYSGRCMPVPPPPPPPPSPPPLPFERELFAKLWYVGEMDRDAAAHKLEPRENGTYMVRLRPASGQPRLKHETNYALSIKDDGVVKHIRIFKREVDGADLYYLSESRFFKSVIELIEYYKRVSLSENFEKLDQRLLWPFRRVLVKALFDFRGDELNQLSLRKGCRVVVLSKEGDAKGWWKGKIGDQVGFFPKEYVEEEL</sequence>
<dbReference type="GO" id="GO:0016477">
    <property type="term" value="P:cell migration"/>
    <property type="evidence" value="ECO:0007669"/>
    <property type="project" value="TreeGrafter"/>
</dbReference>
<feature type="region of interest" description="Disordered" evidence="11">
    <location>
        <begin position="164"/>
        <end position="193"/>
    </location>
</feature>
<dbReference type="PRINTS" id="PR00452">
    <property type="entry name" value="SH3DOMAIN"/>
</dbReference>
<gene>
    <name evidence="19" type="primary">LOC105368582</name>
</gene>
<dbReference type="Pfam" id="PF00017">
    <property type="entry name" value="SH2"/>
    <property type="match status" value="1"/>
</dbReference>
<dbReference type="SUPFAM" id="SSF50729">
    <property type="entry name" value="PH domain-like"/>
    <property type="match status" value="1"/>
</dbReference>
<dbReference type="Pfam" id="PF00621">
    <property type="entry name" value="RhoGEF"/>
    <property type="match status" value="1"/>
</dbReference>
<dbReference type="InterPro" id="IPR000219">
    <property type="entry name" value="DH_dom"/>
</dbReference>
<dbReference type="PROSITE" id="PS50081">
    <property type="entry name" value="ZF_DAG_PE_2"/>
    <property type="match status" value="1"/>
</dbReference>
<evidence type="ECO:0000256" key="5">
    <source>
        <dbReference type="ARBA" id="ARBA00022737"/>
    </source>
</evidence>
<dbReference type="PANTHER" id="PTHR45818:SF3">
    <property type="entry name" value="PROTEIN VAV"/>
    <property type="match status" value="1"/>
</dbReference>
<dbReference type="SMART" id="SM00325">
    <property type="entry name" value="RhoGEF"/>
    <property type="match status" value="1"/>
</dbReference>
<evidence type="ECO:0000256" key="10">
    <source>
        <dbReference type="PROSITE-ProRule" id="PRU00192"/>
    </source>
</evidence>
<dbReference type="GO" id="GO:0048468">
    <property type="term" value="P:cell development"/>
    <property type="evidence" value="ECO:0007669"/>
    <property type="project" value="UniProtKB-ARBA"/>
</dbReference>
<dbReference type="GO" id="GO:0005085">
    <property type="term" value="F:guanyl-nucleotide exchange factor activity"/>
    <property type="evidence" value="ECO:0007669"/>
    <property type="project" value="UniProtKB-KW"/>
</dbReference>
<evidence type="ECO:0000313" key="18">
    <source>
        <dbReference type="Proteomes" id="UP000695007"/>
    </source>
</evidence>
<dbReference type="Pfam" id="PF00307">
    <property type="entry name" value="CH"/>
    <property type="match status" value="1"/>
</dbReference>
<dbReference type="Proteomes" id="UP000695007">
    <property type="component" value="Unplaced"/>
</dbReference>
<dbReference type="SMART" id="SM00033">
    <property type="entry name" value="CH"/>
    <property type="match status" value="1"/>
</dbReference>
<reference evidence="19" key="1">
    <citation type="submission" date="2025-08" db="UniProtKB">
        <authorList>
            <consortium name="RefSeq"/>
        </authorList>
    </citation>
    <scope>IDENTIFICATION</scope>
</reference>
<evidence type="ECO:0000256" key="3">
    <source>
        <dbReference type="ARBA" id="ARBA00022658"/>
    </source>
</evidence>
<keyword evidence="18" id="KW-1185">Reference proteome</keyword>
<dbReference type="CDD" id="cd21201">
    <property type="entry name" value="CH_VAV"/>
    <property type="match status" value="1"/>
</dbReference>
<dbReference type="CDD" id="cd20810">
    <property type="entry name" value="C1_VAV"/>
    <property type="match status" value="1"/>
</dbReference>
<dbReference type="PROSITE" id="PS50001">
    <property type="entry name" value="SH2"/>
    <property type="match status" value="1"/>
</dbReference>
<dbReference type="SMART" id="SM00326">
    <property type="entry name" value="SH3"/>
    <property type="match status" value="1"/>
</dbReference>
<name>A0AAJ7E2Y8_9HYME</name>
<dbReference type="InterPro" id="IPR001715">
    <property type="entry name" value="CH_dom"/>
</dbReference>
<evidence type="ECO:0000256" key="1">
    <source>
        <dbReference type="ARBA" id="ARBA00022443"/>
    </source>
</evidence>
<dbReference type="InterPro" id="IPR036872">
    <property type="entry name" value="CH_dom_sf"/>
</dbReference>
<dbReference type="SMART" id="SM00233">
    <property type="entry name" value="PH"/>
    <property type="match status" value="1"/>
</dbReference>
<dbReference type="PROSITE" id="PS50021">
    <property type="entry name" value="CH"/>
    <property type="match status" value="1"/>
</dbReference>
<keyword evidence="4" id="KW-0479">Metal-binding</keyword>
<keyword evidence="3" id="KW-0344">Guanine-nucleotide releasing factor</keyword>
<dbReference type="SMART" id="SM00252">
    <property type="entry name" value="SH2"/>
    <property type="match status" value="1"/>
</dbReference>
<feature type="domain" description="Calponin-homology (CH)" evidence="16">
    <location>
        <begin position="12"/>
        <end position="131"/>
    </location>
</feature>
<dbReference type="InterPro" id="IPR002219">
    <property type="entry name" value="PKC_DAG/PE"/>
</dbReference>
<dbReference type="GO" id="GO:0005737">
    <property type="term" value="C:cytoplasm"/>
    <property type="evidence" value="ECO:0007669"/>
    <property type="project" value="TreeGrafter"/>
</dbReference>
<dbReference type="InterPro" id="IPR036028">
    <property type="entry name" value="SH3-like_dom_sf"/>
</dbReference>
<dbReference type="Pfam" id="PF22697">
    <property type="entry name" value="SOS1_NGEF_PH"/>
    <property type="match status" value="1"/>
</dbReference>
<dbReference type="PROSITE" id="PS00479">
    <property type="entry name" value="ZF_DAG_PE_1"/>
    <property type="match status" value="1"/>
</dbReference>
<evidence type="ECO:0000259" key="14">
    <source>
        <dbReference type="PROSITE" id="PS50003"/>
    </source>
</evidence>
<dbReference type="Gene3D" id="2.30.29.30">
    <property type="entry name" value="Pleckstrin-homology domain (PH domain)/Phosphotyrosine-binding domain (PTB)"/>
    <property type="match status" value="1"/>
</dbReference>
<dbReference type="Gene3D" id="2.30.30.40">
    <property type="entry name" value="SH3 Domains"/>
    <property type="match status" value="1"/>
</dbReference>
<protein>
    <submittedName>
        <fullName evidence="19">Protein vav</fullName>
    </submittedName>
</protein>
<keyword evidence="1 10" id="KW-0728">SH3 domain</keyword>
<evidence type="ECO:0000256" key="6">
    <source>
        <dbReference type="ARBA" id="ARBA00022771"/>
    </source>
</evidence>
<accession>A0AAJ7E2Y8</accession>
<keyword evidence="6" id="KW-0863">Zinc-finger</keyword>
<keyword evidence="7" id="KW-0862">Zinc</keyword>
<dbReference type="Gene3D" id="3.30.60.20">
    <property type="match status" value="1"/>
</dbReference>
<evidence type="ECO:0000259" key="13">
    <source>
        <dbReference type="PROSITE" id="PS50002"/>
    </source>
</evidence>
<dbReference type="InterPro" id="IPR001849">
    <property type="entry name" value="PH_domain"/>
</dbReference>
<evidence type="ECO:0000256" key="2">
    <source>
        <dbReference type="ARBA" id="ARBA00022553"/>
    </source>
</evidence>
<dbReference type="Gene3D" id="1.20.900.10">
    <property type="entry name" value="Dbl homology (DH) domain"/>
    <property type="match status" value="1"/>
</dbReference>
<dbReference type="SMART" id="SM00109">
    <property type="entry name" value="C1"/>
    <property type="match status" value="1"/>
</dbReference>
<feature type="domain" description="SH2" evidence="12">
    <location>
        <begin position="643"/>
        <end position="748"/>
    </location>
</feature>
<dbReference type="PROSITE" id="PS50002">
    <property type="entry name" value="SH3"/>
    <property type="match status" value="1"/>
</dbReference>
<dbReference type="KEGG" id="csol:105368582"/>
<dbReference type="RefSeq" id="XP_011505916.1">
    <property type="nucleotide sequence ID" value="XM_011507614.1"/>
</dbReference>